<keyword evidence="9" id="KW-1185">Reference proteome</keyword>
<name>A0ABS5E830_9PROT</name>
<evidence type="ECO:0000256" key="5">
    <source>
        <dbReference type="ARBA" id="ARBA00023049"/>
    </source>
</evidence>
<reference evidence="8 9" key="1">
    <citation type="submission" date="2021-04" db="EMBL/GenBank/DDBJ databases">
        <title>The complete genome sequence of Neokomagataea sp. TBRC 2177.</title>
        <authorList>
            <person name="Charoenyingcharoen P."/>
            <person name="Yukphan P."/>
        </authorList>
    </citation>
    <scope>NUCLEOTIDE SEQUENCE [LARGE SCALE GENOMIC DNA]</scope>
    <source>
        <strain evidence="8 9">TBRC 2177</strain>
    </source>
</reference>
<evidence type="ECO:0000256" key="6">
    <source>
        <dbReference type="RuleBase" id="RU003797"/>
    </source>
</evidence>
<dbReference type="InterPro" id="IPR001405">
    <property type="entry name" value="UPF0758"/>
</dbReference>
<comment type="caution">
    <text evidence="8">The sequence shown here is derived from an EMBL/GenBank/DDBJ whole genome shotgun (WGS) entry which is preliminary data.</text>
</comment>
<dbReference type="PANTHER" id="PTHR30471:SF3">
    <property type="entry name" value="UPF0758 PROTEIN YEES-RELATED"/>
    <property type="match status" value="1"/>
</dbReference>
<comment type="similarity">
    <text evidence="6">Belongs to the UPF0758 family.</text>
</comment>
<dbReference type="RefSeq" id="WP_211681336.1">
    <property type="nucleotide sequence ID" value="NZ_JAGRQH010000003.1"/>
</dbReference>
<keyword evidence="2" id="KW-0479">Metal-binding</keyword>
<evidence type="ECO:0000313" key="8">
    <source>
        <dbReference type="EMBL" id="MBR0559658.1"/>
    </source>
</evidence>
<dbReference type="Proteomes" id="UP000677812">
    <property type="component" value="Unassembled WGS sequence"/>
</dbReference>
<dbReference type="Pfam" id="PF04002">
    <property type="entry name" value="RadC"/>
    <property type="match status" value="1"/>
</dbReference>
<keyword evidence="3" id="KW-0378">Hydrolase</keyword>
<keyword evidence="4" id="KW-0862">Zinc</keyword>
<proteinExistence type="inferred from homology"/>
<dbReference type="NCBIfam" id="NF000642">
    <property type="entry name" value="PRK00024.1"/>
    <property type="match status" value="1"/>
</dbReference>
<sequence length="230" mass="25551">MTTAALKTSLDATTPPLTPEQALITGRGRHLTDHELIHLIMAIITGRDQTALSDILVERYTSLANILSASPNELSSLDNIGTHIIPMLNVLKEASLRYNHARLPSEDLLNNEEKLLDYLTSRLARENIEQFRVLFLNEKHSLIKDEAQARGTVNHTPVYPREVARRAMELDATGVILVHNHPSGDPTPSEADIIMTQHVQAALDTVGTQLIDHLIIGNGQHVSFKKKKLF</sequence>
<dbReference type="PANTHER" id="PTHR30471">
    <property type="entry name" value="DNA REPAIR PROTEIN RADC"/>
    <property type="match status" value="1"/>
</dbReference>
<dbReference type="PROSITE" id="PS01302">
    <property type="entry name" value="UPF0758"/>
    <property type="match status" value="1"/>
</dbReference>
<evidence type="ECO:0000256" key="4">
    <source>
        <dbReference type="ARBA" id="ARBA00022833"/>
    </source>
</evidence>
<feature type="domain" description="MPN" evidence="7">
    <location>
        <begin position="108"/>
        <end position="230"/>
    </location>
</feature>
<dbReference type="Gene3D" id="3.40.140.10">
    <property type="entry name" value="Cytidine Deaminase, domain 2"/>
    <property type="match status" value="1"/>
</dbReference>
<evidence type="ECO:0000313" key="9">
    <source>
        <dbReference type="Proteomes" id="UP000677812"/>
    </source>
</evidence>
<accession>A0ABS5E830</accession>
<evidence type="ECO:0000256" key="2">
    <source>
        <dbReference type="ARBA" id="ARBA00022723"/>
    </source>
</evidence>
<dbReference type="CDD" id="cd08071">
    <property type="entry name" value="MPN_DUF2466"/>
    <property type="match status" value="1"/>
</dbReference>
<protein>
    <submittedName>
        <fullName evidence="8">DNA repair protein RadC</fullName>
    </submittedName>
</protein>
<dbReference type="SUPFAM" id="SSF102712">
    <property type="entry name" value="JAB1/MPN domain"/>
    <property type="match status" value="1"/>
</dbReference>
<gene>
    <name evidence="8" type="primary">radC</name>
    <name evidence="8" type="ORF">KB213_06265</name>
</gene>
<dbReference type="NCBIfam" id="TIGR00608">
    <property type="entry name" value="radc"/>
    <property type="match status" value="1"/>
</dbReference>
<dbReference type="InterPro" id="IPR020891">
    <property type="entry name" value="UPF0758_CS"/>
</dbReference>
<dbReference type="PROSITE" id="PS50249">
    <property type="entry name" value="MPN"/>
    <property type="match status" value="1"/>
</dbReference>
<dbReference type="InterPro" id="IPR037518">
    <property type="entry name" value="MPN"/>
</dbReference>
<dbReference type="InterPro" id="IPR025657">
    <property type="entry name" value="RadC_JAB"/>
</dbReference>
<evidence type="ECO:0000256" key="3">
    <source>
        <dbReference type="ARBA" id="ARBA00022801"/>
    </source>
</evidence>
<dbReference type="EMBL" id="JAGRQH010000003">
    <property type="protein sequence ID" value="MBR0559658.1"/>
    <property type="molecule type" value="Genomic_DNA"/>
</dbReference>
<keyword evidence="1" id="KW-0645">Protease</keyword>
<organism evidence="8 9">
    <name type="scientific">Neokomagataea anthophila</name>
    <dbReference type="NCBI Taxonomy" id="2826925"/>
    <lineage>
        <taxon>Bacteria</taxon>
        <taxon>Pseudomonadati</taxon>
        <taxon>Pseudomonadota</taxon>
        <taxon>Alphaproteobacteria</taxon>
        <taxon>Acetobacterales</taxon>
        <taxon>Acetobacteraceae</taxon>
        <taxon>Neokomagataea</taxon>
    </lineage>
</organism>
<evidence type="ECO:0000256" key="1">
    <source>
        <dbReference type="ARBA" id="ARBA00022670"/>
    </source>
</evidence>
<keyword evidence="5" id="KW-0482">Metalloprotease</keyword>
<evidence type="ECO:0000259" key="7">
    <source>
        <dbReference type="PROSITE" id="PS50249"/>
    </source>
</evidence>